<evidence type="ECO:0000256" key="2">
    <source>
        <dbReference type="ARBA" id="ARBA00022553"/>
    </source>
</evidence>
<keyword evidence="6" id="KW-1185">Reference proteome</keyword>
<gene>
    <name evidence="5" type="ORF">SPARVUS_LOCUS9729221</name>
</gene>
<dbReference type="Proteomes" id="UP001162483">
    <property type="component" value="Unassembled WGS sequence"/>
</dbReference>
<comment type="subcellular location">
    <subcellularLocation>
        <location evidence="1">Endomembrane system</location>
    </subcellularLocation>
</comment>
<evidence type="ECO:0000256" key="4">
    <source>
        <dbReference type="ARBA" id="ARBA00023136"/>
    </source>
</evidence>
<keyword evidence="2" id="KW-0597">Phosphoprotein</keyword>
<sequence>MAEEDPNLAQEWMDKLTEPFNYYQQVTCLAERRTADLNKATSKLEEYEDTLKSTKLWIQNTDGLINAELKDCSARVLSKHLNALVIALEDSEGKLLLLDIISSELGELSVICETDKIVESLSEVKNQVKDIQQRIYNVLPQIQHLANEVVTIENEVKKMEKRLGSIRTILTSSDIDDMSPKEHHMNGQVILENIDSIRGTVADIEAYRPALPLSASGVRSLCVFRRMGRLLREAEVLEKVTKEQNKLLEPIIGEMLDLEQEQEKLKQISKNFTYETPDIKDRNEELRTLMDGLKQKKEGVLLSQRSSVIDQLVRLQQEPEDLDLAALLSPVIEGVDSLSEEMHWNDPCVLCHH</sequence>
<keyword evidence="3" id="KW-0677">Repeat</keyword>
<dbReference type="PANTHER" id="PTHR14514:SF4">
    <property type="entry name" value="NESPRIN-2"/>
    <property type="match status" value="1"/>
</dbReference>
<name>A0ABN9EDB1_9NEOB</name>
<evidence type="ECO:0000256" key="1">
    <source>
        <dbReference type="ARBA" id="ARBA00004308"/>
    </source>
</evidence>
<dbReference type="EMBL" id="CATNWA010015390">
    <property type="protein sequence ID" value="CAI9582881.1"/>
    <property type="molecule type" value="Genomic_DNA"/>
</dbReference>
<evidence type="ECO:0000256" key="3">
    <source>
        <dbReference type="ARBA" id="ARBA00022737"/>
    </source>
</evidence>
<proteinExistence type="predicted"/>
<evidence type="ECO:0000313" key="6">
    <source>
        <dbReference type="Proteomes" id="UP001162483"/>
    </source>
</evidence>
<comment type="caution">
    <text evidence="5">The sequence shown here is derived from an EMBL/GenBank/DDBJ whole genome shotgun (WGS) entry which is preliminary data.</text>
</comment>
<evidence type="ECO:0000313" key="5">
    <source>
        <dbReference type="EMBL" id="CAI9582881.1"/>
    </source>
</evidence>
<reference evidence="5" key="1">
    <citation type="submission" date="2023-05" db="EMBL/GenBank/DDBJ databases">
        <authorList>
            <person name="Stuckert A."/>
        </authorList>
    </citation>
    <scope>NUCLEOTIDE SEQUENCE</scope>
</reference>
<accession>A0ABN9EDB1</accession>
<dbReference type="PANTHER" id="PTHR14514">
    <property type="entry name" value="PKA ANCHORING PROTEIN"/>
    <property type="match status" value="1"/>
</dbReference>
<organism evidence="5 6">
    <name type="scientific">Staurois parvus</name>
    <dbReference type="NCBI Taxonomy" id="386267"/>
    <lineage>
        <taxon>Eukaryota</taxon>
        <taxon>Metazoa</taxon>
        <taxon>Chordata</taxon>
        <taxon>Craniata</taxon>
        <taxon>Vertebrata</taxon>
        <taxon>Euteleostomi</taxon>
        <taxon>Amphibia</taxon>
        <taxon>Batrachia</taxon>
        <taxon>Anura</taxon>
        <taxon>Neobatrachia</taxon>
        <taxon>Ranoidea</taxon>
        <taxon>Ranidae</taxon>
        <taxon>Staurois</taxon>
    </lineage>
</organism>
<keyword evidence="4" id="KW-0472">Membrane</keyword>
<protein>
    <submittedName>
        <fullName evidence="5">Uncharacterized protein</fullName>
    </submittedName>
</protein>